<reference evidence="7 8" key="1">
    <citation type="submission" date="2018-05" db="EMBL/GenBank/DDBJ databases">
        <title>Genome of Sphingosinicella humi QZX222.</title>
        <authorList>
            <person name="Qiao Z."/>
            <person name="Wang G."/>
        </authorList>
    </citation>
    <scope>NUCLEOTIDE SEQUENCE [LARGE SCALE GENOMIC DNA]</scope>
    <source>
        <strain evidence="7 8">QZX222</strain>
    </source>
</reference>
<dbReference type="InterPro" id="IPR008816">
    <property type="entry name" value="Gly_zipper_2TM_dom"/>
</dbReference>
<comment type="subcellular location">
    <subcellularLocation>
        <location evidence="1">Cell outer membrane</location>
        <topology evidence="1">Lipid-anchor</topology>
    </subcellularLocation>
</comment>
<evidence type="ECO:0000256" key="1">
    <source>
        <dbReference type="ARBA" id="ARBA00004459"/>
    </source>
</evidence>
<dbReference type="EMBL" id="QFFF01000001">
    <property type="protein sequence ID" value="PWG03089.1"/>
    <property type="molecule type" value="Genomic_DNA"/>
</dbReference>
<evidence type="ECO:0000313" key="7">
    <source>
        <dbReference type="EMBL" id="PWG03089.1"/>
    </source>
</evidence>
<name>A0A2U2J410_9SPHN</name>
<feature type="domain" description="Glycine zipper 2TM" evidence="6">
    <location>
        <begin position="52"/>
        <end position="91"/>
    </location>
</feature>
<dbReference type="Proteomes" id="UP000245916">
    <property type="component" value="Unassembled WGS sequence"/>
</dbReference>
<sequence length="102" mass="10596">MRNIALAVAAATMAVPMALPAPAMAKDGYYKGKSWRGDDGRYYCRKKDGTVGLLVGGAAGALIGREIDGGRDRATGTIVGAAAGALLGRHIDRNSGRGRYCR</sequence>
<protein>
    <recommendedName>
        <fullName evidence="3">17 kDa surface antigen</fullName>
    </recommendedName>
</protein>
<comment type="caution">
    <text evidence="7">The sequence shown here is derived from an EMBL/GenBank/DDBJ whole genome shotgun (WGS) entry which is preliminary data.</text>
</comment>
<evidence type="ECO:0000256" key="4">
    <source>
        <dbReference type="ARBA" id="ARBA00023288"/>
    </source>
</evidence>
<organism evidence="7 8">
    <name type="scientific">Allosphingosinicella humi</name>
    <dbReference type="NCBI Taxonomy" id="2068657"/>
    <lineage>
        <taxon>Bacteria</taxon>
        <taxon>Pseudomonadati</taxon>
        <taxon>Pseudomonadota</taxon>
        <taxon>Alphaproteobacteria</taxon>
        <taxon>Sphingomonadales</taxon>
        <taxon>Sphingomonadaceae</taxon>
        <taxon>Allosphingosinicella</taxon>
    </lineage>
</organism>
<feature type="chain" id="PRO_5015421379" description="17 kDa surface antigen" evidence="5">
    <location>
        <begin position="26"/>
        <end position="102"/>
    </location>
</feature>
<evidence type="ECO:0000259" key="6">
    <source>
        <dbReference type="Pfam" id="PF05433"/>
    </source>
</evidence>
<dbReference type="GO" id="GO:0009279">
    <property type="term" value="C:cell outer membrane"/>
    <property type="evidence" value="ECO:0007669"/>
    <property type="project" value="UniProtKB-SubCell"/>
</dbReference>
<comment type="similarity">
    <text evidence="2">Belongs to the rickettsiale 17 kDa surface antigen family.</text>
</comment>
<keyword evidence="5" id="KW-0732">Signal</keyword>
<evidence type="ECO:0000256" key="5">
    <source>
        <dbReference type="SAM" id="SignalP"/>
    </source>
</evidence>
<keyword evidence="8" id="KW-1185">Reference proteome</keyword>
<evidence type="ECO:0000256" key="2">
    <source>
        <dbReference type="ARBA" id="ARBA00008681"/>
    </source>
</evidence>
<dbReference type="AlphaFoldDB" id="A0A2U2J410"/>
<gene>
    <name evidence="7" type="ORF">DF286_09595</name>
</gene>
<accession>A0A2U2J410</accession>
<dbReference type="RefSeq" id="WP_109271227.1">
    <property type="nucleotide sequence ID" value="NZ_QFFF01000001.1"/>
</dbReference>
<keyword evidence="4" id="KW-0449">Lipoprotein</keyword>
<proteinExistence type="inferred from homology"/>
<evidence type="ECO:0000256" key="3">
    <source>
        <dbReference type="ARBA" id="ARBA00015281"/>
    </source>
</evidence>
<feature type="signal peptide" evidence="5">
    <location>
        <begin position="1"/>
        <end position="25"/>
    </location>
</feature>
<evidence type="ECO:0000313" key="8">
    <source>
        <dbReference type="Proteomes" id="UP000245916"/>
    </source>
</evidence>
<dbReference type="Pfam" id="PF05433">
    <property type="entry name" value="Rick_17kDa_Anti"/>
    <property type="match status" value="1"/>
</dbReference>